<evidence type="ECO:0000256" key="1">
    <source>
        <dbReference type="SAM" id="Coils"/>
    </source>
</evidence>
<feature type="compositionally biased region" description="Acidic residues" evidence="2">
    <location>
        <begin position="350"/>
        <end position="362"/>
    </location>
</feature>
<comment type="caution">
    <text evidence="3">The sequence shown here is derived from an EMBL/GenBank/DDBJ whole genome shotgun (WGS) entry which is preliminary data.</text>
</comment>
<dbReference type="AlphaFoldDB" id="A0A819NNL7"/>
<dbReference type="InterPro" id="IPR027267">
    <property type="entry name" value="AH/BAR_dom_sf"/>
</dbReference>
<name>A0A819NNL7_9BILA</name>
<evidence type="ECO:0000313" key="4">
    <source>
        <dbReference type="Proteomes" id="UP000663842"/>
    </source>
</evidence>
<accession>A0A819NNL7</accession>
<reference evidence="3" key="1">
    <citation type="submission" date="2021-02" db="EMBL/GenBank/DDBJ databases">
        <authorList>
            <person name="Nowell W R."/>
        </authorList>
    </citation>
    <scope>NUCLEOTIDE SEQUENCE</scope>
</reference>
<feature type="compositionally biased region" description="Low complexity" evidence="2">
    <location>
        <begin position="363"/>
        <end position="378"/>
    </location>
</feature>
<dbReference type="Gene3D" id="1.20.1270.60">
    <property type="entry name" value="Arfaptin homology (AH) domain/BAR domain"/>
    <property type="match status" value="1"/>
</dbReference>
<protein>
    <submittedName>
        <fullName evidence="3">Uncharacterized protein</fullName>
    </submittedName>
</protein>
<evidence type="ECO:0000313" key="3">
    <source>
        <dbReference type="EMBL" id="CAF3999377.1"/>
    </source>
</evidence>
<dbReference type="EMBL" id="CAJOBF010001966">
    <property type="protein sequence ID" value="CAF3999377.1"/>
    <property type="molecule type" value="Genomic_DNA"/>
</dbReference>
<sequence>MTSRFKSAILRHTDSIKRSNLSGIKDTIRSRVTTANHDNGYGSNEFIHLNFYDDDNYLSIVKCINGGYHIAEDMLKFMLDYNDCLQKHIDNLKSCSKKSKSRVKAQSTLSSYNTTRAAQLKTTYAPSLEAEYLQARHDAIQEVIDECRTELSRIYPKESSNSSSKHNRTDYMIDSFEAARSVLLKLSEKLGKLKEHKAKEEAALLEAKILCENLSYTHGVKESKTEKANNSKKKHEQKLKDIENNIARFEDEYEHEKKTYRVEARRIYEKCRVLEEERLELIGDTLMKFIKTAYSSENSTQQRVIYKELKSYLKDKRDTTEDLDFWAQTYGVYDSTTSLSTETNQNDDAHNDDDDDDDDEPSSADTTTTTYNDSHSSTKTLPDLNKYSFEGPFSFIVREKIQRHCAHQSEVLQRDKEDFILFAIPIVPIDVSSLRRLAEIPNIGASLDRNERFMMREENVSQILLDEVSDHDDGVLDRAPQNVAWSKKYFCHGDESDVIADVTSDVHGCVQSRFSEDLSSSTTSLERIRLYFDQILQGQMKIISDQEKAAIQ</sequence>
<organism evidence="3 4">
    <name type="scientific">Rotaria magnacalcarata</name>
    <dbReference type="NCBI Taxonomy" id="392030"/>
    <lineage>
        <taxon>Eukaryota</taxon>
        <taxon>Metazoa</taxon>
        <taxon>Spiralia</taxon>
        <taxon>Gnathifera</taxon>
        <taxon>Rotifera</taxon>
        <taxon>Eurotatoria</taxon>
        <taxon>Bdelloidea</taxon>
        <taxon>Philodinida</taxon>
        <taxon>Philodinidae</taxon>
        <taxon>Rotaria</taxon>
    </lineage>
</organism>
<feature type="coiled-coil region" evidence="1">
    <location>
        <begin position="183"/>
        <end position="259"/>
    </location>
</feature>
<dbReference type="Proteomes" id="UP000663842">
    <property type="component" value="Unassembled WGS sequence"/>
</dbReference>
<keyword evidence="1" id="KW-0175">Coiled coil</keyword>
<evidence type="ECO:0000256" key="2">
    <source>
        <dbReference type="SAM" id="MobiDB-lite"/>
    </source>
</evidence>
<feature type="region of interest" description="Disordered" evidence="2">
    <location>
        <begin position="337"/>
        <end position="382"/>
    </location>
</feature>
<proteinExistence type="predicted"/>
<dbReference type="SUPFAM" id="SSF103657">
    <property type="entry name" value="BAR/IMD domain-like"/>
    <property type="match status" value="1"/>
</dbReference>
<gene>
    <name evidence="3" type="ORF">UXM345_LOCUS16080</name>
</gene>